<name>A0A0N9U2Q0_SPHMC</name>
<feature type="signal peptide" evidence="3">
    <location>
        <begin position="1"/>
        <end position="23"/>
    </location>
</feature>
<reference evidence="4 5" key="1">
    <citation type="journal article" date="2015" name="Genome Announc.">
        <title>Complete Genome Sequence of Polypropylene Glycol- and Polyethylene Glycol-Degrading Sphingopyxis macrogoltabida Strain EY-1.</title>
        <authorList>
            <person name="Ohtsubo Y."/>
            <person name="Nagata Y."/>
            <person name="Numata M."/>
            <person name="Tsuchikane K."/>
            <person name="Hosoyama A."/>
            <person name="Yamazoe A."/>
            <person name="Tsuda M."/>
            <person name="Fujita N."/>
            <person name="Kawai F."/>
        </authorList>
    </citation>
    <scope>NUCLEOTIDE SEQUENCE [LARGE SCALE GENOMIC DNA]</scope>
    <source>
        <strain evidence="4 5">EY-1</strain>
    </source>
</reference>
<evidence type="ECO:0008006" key="6">
    <source>
        <dbReference type="Google" id="ProtNLM"/>
    </source>
</evidence>
<feature type="coiled-coil region" evidence="2">
    <location>
        <begin position="232"/>
        <end position="259"/>
    </location>
</feature>
<dbReference type="InterPro" id="IPR010131">
    <property type="entry name" value="MdtP/NodT-like"/>
</dbReference>
<sequence>MSKSFGTLLFAGMLAMAGQPAFAEPVSLSDALARGQDVSPRIAKAKAELKAAEGRALQAGVRPNPTVSAEVENFSGTGPYRTFRQTETTVAVSQPFELGGKRRARKEVAAAEREFAQIALRRAEADLAYDIIVSHAELRAAEDRAVLARNVLTRAVELARIAETLVDVGRDPPLTKLRADALLAEARAESLRADAQLLSARQELALLIGSDDPDLSAVAQNLPVPPALPADVQSLDERLASAERDAASARVRLAQAEGVPDITASGGVRNFRESKDTAFIVGVSIPLPVFNRNRGNIYAARANGEAAEAQLAQTRLDTRLSRRDAELMLSAATERVLALSGAGLFQANEAARVAEIGYQQGKFTLIELIDAQEALTSANLKLIEAELDRARAVAALGRANAQ</sequence>
<dbReference type="Pfam" id="PF02321">
    <property type="entry name" value="OEP"/>
    <property type="match status" value="2"/>
</dbReference>
<keyword evidence="3" id="KW-0732">Signal</keyword>
<organism evidence="4 5">
    <name type="scientific">Sphingopyxis macrogoltabida</name>
    <name type="common">Sphingomonas macrogoltabidus</name>
    <dbReference type="NCBI Taxonomy" id="33050"/>
    <lineage>
        <taxon>Bacteria</taxon>
        <taxon>Pseudomonadati</taxon>
        <taxon>Pseudomonadota</taxon>
        <taxon>Alphaproteobacteria</taxon>
        <taxon>Sphingomonadales</taxon>
        <taxon>Sphingomonadaceae</taxon>
        <taxon>Sphingopyxis</taxon>
    </lineage>
</organism>
<protein>
    <recommendedName>
        <fullName evidence="6">Metal transporter</fullName>
    </recommendedName>
</protein>
<dbReference type="PANTHER" id="PTHR30203:SF24">
    <property type="entry name" value="BLR4935 PROTEIN"/>
    <property type="match status" value="1"/>
</dbReference>
<dbReference type="Proteomes" id="UP000058074">
    <property type="component" value="Chromosome"/>
</dbReference>
<dbReference type="EMBL" id="CP012700">
    <property type="protein sequence ID" value="ALH79239.1"/>
    <property type="molecule type" value="Genomic_DNA"/>
</dbReference>
<evidence type="ECO:0000313" key="4">
    <source>
        <dbReference type="EMBL" id="ALH79239.1"/>
    </source>
</evidence>
<feature type="chain" id="PRO_5006038783" description="Metal transporter" evidence="3">
    <location>
        <begin position="24"/>
        <end position="402"/>
    </location>
</feature>
<keyword evidence="2" id="KW-0175">Coiled coil</keyword>
<dbReference type="PANTHER" id="PTHR30203">
    <property type="entry name" value="OUTER MEMBRANE CATION EFFLUX PROTEIN"/>
    <property type="match status" value="1"/>
</dbReference>
<evidence type="ECO:0000256" key="2">
    <source>
        <dbReference type="SAM" id="Coils"/>
    </source>
</evidence>
<dbReference type="SUPFAM" id="SSF56954">
    <property type="entry name" value="Outer membrane efflux proteins (OEP)"/>
    <property type="match status" value="1"/>
</dbReference>
<accession>A0A0N9U2Q0</accession>
<proteinExistence type="inferred from homology"/>
<dbReference type="InterPro" id="IPR003423">
    <property type="entry name" value="OMP_efflux"/>
</dbReference>
<comment type="similarity">
    <text evidence="1">Belongs to the outer membrane factor (OMF) (TC 1.B.17) family.</text>
</comment>
<dbReference type="GO" id="GO:0015562">
    <property type="term" value="F:efflux transmembrane transporter activity"/>
    <property type="evidence" value="ECO:0007669"/>
    <property type="project" value="InterPro"/>
</dbReference>
<dbReference type="Gene3D" id="1.20.1600.10">
    <property type="entry name" value="Outer membrane efflux proteins (OEP)"/>
    <property type="match status" value="1"/>
</dbReference>
<evidence type="ECO:0000313" key="5">
    <source>
        <dbReference type="Proteomes" id="UP000058074"/>
    </source>
</evidence>
<evidence type="ECO:0000256" key="3">
    <source>
        <dbReference type="SAM" id="SignalP"/>
    </source>
</evidence>
<dbReference type="KEGG" id="smag:AN936_02280"/>
<dbReference type="AlphaFoldDB" id="A0A0N9U2Q0"/>
<feature type="coiled-coil region" evidence="2">
    <location>
        <begin position="174"/>
        <end position="203"/>
    </location>
</feature>
<evidence type="ECO:0000256" key="1">
    <source>
        <dbReference type="ARBA" id="ARBA00007613"/>
    </source>
</evidence>
<dbReference type="PATRIC" id="fig|33050.5.peg.476"/>
<gene>
    <name evidence="4" type="ORF">AN936_02280</name>
</gene>